<evidence type="ECO:0000256" key="3">
    <source>
        <dbReference type="ARBA" id="ARBA00004866"/>
    </source>
</evidence>
<dbReference type="GO" id="GO:0051537">
    <property type="term" value="F:2 iron, 2 sulfur cluster binding"/>
    <property type="evidence" value="ECO:0007669"/>
    <property type="project" value="InterPro"/>
</dbReference>
<dbReference type="Pfam" id="PF00848">
    <property type="entry name" value="Ring_hydroxyl_A"/>
    <property type="match status" value="2"/>
</dbReference>
<dbReference type="Gene3D" id="3.90.380.10">
    <property type="entry name" value="Naphthalene 1,2-dioxygenase Alpha Subunit, Chain A, domain 1"/>
    <property type="match status" value="3"/>
</dbReference>
<dbReference type="InterPro" id="IPR001663">
    <property type="entry name" value="Rng_hydr_dOase-A"/>
</dbReference>
<evidence type="ECO:0000313" key="9">
    <source>
        <dbReference type="EMBL" id="KAF9744636.1"/>
    </source>
</evidence>
<comment type="pathway">
    <text evidence="3">Amine and polyamine biosynthesis; betaine biosynthesis via choline pathway; betaine aldehyde from choline (monooxygenase route): step 1/1.</text>
</comment>
<dbReference type="EC" id="1.14.15.7" evidence="5"/>
<evidence type="ECO:0000259" key="8">
    <source>
        <dbReference type="Pfam" id="PF00848"/>
    </source>
</evidence>
<gene>
    <name evidence="9" type="ORF">IM811_005417</name>
</gene>
<protein>
    <recommendedName>
        <fullName evidence="6">Choline monooxygenase, chloroplastic</fullName>
        <ecNumber evidence="5">1.14.15.7</ecNumber>
    </recommendedName>
</protein>
<dbReference type="Proteomes" id="UP000616885">
    <property type="component" value="Unassembled WGS sequence"/>
</dbReference>
<dbReference type="AlphaFoldDB" id="A0A8H7K698"/>
<evidence type="ECO:0000256" key="6">
    <source>
        <dbReference type="ARBA" id="ARBA00014931"/>
    </source>
</evidence>
<comment type="caution">
    <text evidence="9">The sequence shown here is derived from an EMBL/GenBank/DDBJ whole genome shotgun (WGS) entry which is preliminary data.</text>
</comment>
<feature type="domain" description="Aromatic-ring-hydroxylating dioxygenase alpha subunit C-terminal" evidence="8">
    <location>
        <begin position="180"/>
        <end position="222"/>
    </location>
</feature>
<dbReference type="GO" id="GO:0005506">
    <property type="term" value="F:iron ion binding"/>
    <property type="evidence" value="ECO:0007669"/>
    <property type="project" value="InterPro"/>
</dbReference>
<sequence length="401" mass="45987">MSFLRNYFGLPASAYVNRAPATPAPAPAPAPPANSRINPLCGKPQNASNETAPVRALPASWYISEEMYQLERRAIFSKRWLLTTHNKRVPNNGDWQRYQIANFHYVVCRDNNGKINAFHITPELEEFNINEHGILPIHVHIDKKNFIWVNLDAGETPEIAWSEELGGADEQPRLDMYDWESYEYDHTWEMEGAYNWKLLGDNYNECYHCRVSHPDLNDLADINTYVVDPVKSYLMHFGSPTPEMIEKGLLIAPTYFFPNSSINVSKHFFMMQRFIPTGTNSSIMRYEVYRNKNSPREDFEQVDAMYKRVMSEDKELAIGAQNNILRGVFINGELHPGMEKGALWFQSSARDMVKEHHEREVEAGREIWPAQQSMARIIAATSGNSAQMEPVEAVIRQAIAV</sequence>
<comment type="function">
    <text evidence="2">Catalyzes the first step of the osmoprotectant glycine betaine synthesis.</text>
</comment>
<accession>A0A8H7K698</accession>
<evidence type="ECO:0000256" key="1">
    <source>
        <dbReference type="ARBA" id="ARBA00001962"/>
    </source>
</evidence>
<evidence type="ECO:0000313" key="10">
    <source>
        <dbReference type="Proteomes" id="UP000616885"/>
    </source>
</evidence>
<proteinExistence type="inferred from homology"/>
<dbReference type="CDD" id="cd00680">
    <property type="entry name" value="RHO_alpha_C"/>
    <property type="match status" value="1"/>
</dbReference>
<comment type="cofactor">
    <cofactor evidence="1">
        <name>Fe cation</name>
        <dbReference type="ChEBI" id="CHEBI:24875"/>
    </cofactor>
</comment>
<dbReference type="SUPFAM" id="SSF55961">
    <property type="entry name" value="Bet v1-like"/>
    <property type="match status" value="1"/>
</dbReference>
<evidence type="ECO:0000256" key="7">
    <source>
        <dbReference type="ARBA" id="ARBA00049097"/>
    </source>
</evidence>
<reference evidence="9" key="1">
    <citation type="submission" date="2020-10" db="EMBL/GenBank/DDBJ databases">
        <title>High-Quality Genome Resource of Clonostachys rosea strain S41 by Oxford Nanopore Long-Read Sequencing.</title>
        <authorList>
            <person name="Wang H."/>
        </authorList>
    </citation>
    <scope>NUCLEOTIDE SEQUENCE</scope>
    <source>
        <strain evidence="9">S41</strain>
    </source>
</reference>
<name>A0A8H7K698_BIOOC</name>
<dbReference type="PANTHER" id="PTHR43756">
    <property type="entry name" value="CHOLINE MONOOXYGENASE, CHLOROPLASTIC"/>
    <property type="match status" value="1"/>
</dbReference>
<evidence type="ECO:0000256" key="5">
    <source>
        <dbReference type="ARBA" id="ARBA00012763"/>
    </source>
</evidence>
<dbReference type="GO" id="GO:0019133">
    <property type="term" value="F:choline monooxygenase activity"/>
    <property type="evidence" value="ECO:0007669"/>
    <property type="project" value="UniProtKB-EC"/>
</dbReference>
<dbReference type="PANTHER" id="PTHR43756:SF5">
    <property type="entry name" value="CHOLINE MONOOXYGENASE, CHLOROPLASTIC"/>
    <property type="match status" value="1"/>
</dbReference>
<dbReference type="SUPFAM" id="SSF50022">
    <property type="entry name" value="ISP domain"/>
    <property type="match status" value="1"/>
</dbReference>
<feature type="domain" description="Aromatic-ring-hydroxylating dioxygenase alpha subunit C-terminal" evidence="8">
    <location>
        <begin position="256"/>
        <end position="354"/>
    </location>
</feature>
<dbReference type="Gene3D" id="2.102.10.10">
    <property type="entry name" value="Rieske [2Fe-2S] iron-sulphur domain"/>
    <property type="match status" value="2"/>
</dbReference>
<evidence type="ECO:0000256" key="2">
    <source>
        <dbReference type="ARBA" id="ARBA00002149"/>
    </source>
</evidence>
<comment type="catalytic activity">
    <reaction evidence="7">
        <text>choline + 2 reduced [2Fe-2S]-[ferredoxin] + O2 + 2 H(+) = betaine aldehyde hydrate + 2 oxidized [2Fe-2S]-[ferredoxin] + H2O</text>
        <dbReference type="Rhea" id="RHEA:17769"/>
        <dbReference type="Rhea" id="RHEA-COMP:10000"/>
        <dbReference type="Rhea" id="RHEA-COMP:10001"/>
        <dbReference type="ChEBI" id="CHEBI:15354"/>
        <dbReference type="ChEBI" id="CHEBI:15377"/>
        <dbReference type="ChEBI" id="CHEBI:15378"/>
        <dbReference type="ChEBI" id="CHEBI:15379"/>
        <dbReference type="ChEBI" id="CHEBI:15870"/>
        <dbReference type="ChEBI" id="CHEBI:33737"/>
        <dbReference type="ChEBI" id="CHEBI:33738"/>
        <dbReference type="EC" id="1.14.15.7"/>
    </reaction>
</comment>
<dbReference type="GO" id="GO:0019285">
    <property type="term" value="P:glycine betaine biosynthetic process from choline"/>
    <property type="evidence" value="ECO:0007669"/>
    <property type="project" value="UniProtKB-UniPathway"/>
</dbReference>
<dbReference type="EMBL" id="JADCTT010000014">
    <property type="protein sequence ID" value="KAF9744636.1"/>
    <property type="molecule type" value="Genomic_DNA"/>
</dbReference>
<dbReference type="InterPro" id="IPR036922">
    <property type="entry name" value="Rieske_2Fe-2S_sf"/>
</dbReference>
<evidence type="ECO:0000256" key="4">
    <source>
        <dbReference type="ARBA" id="ARBA00010848"/>
    </source>
</evidence>
<comment type="similarity">
    <text evidence="4">Belongs to the choline monooxygenase family.</text>
</comment>
<organism evidence="9 10">
    <name type="scientific">Bionectria ochroleuca</name>
    <name type="common">Gliocladium roseum</name>
    <dbReference type="NCBI Taxonomy" id="29856"/>
    <lineage>
        <taxon>Eukaryota</taxon>
        <taxon>Fungi</taxon>
        <taxon>Dikarya</taxon>
        <taxon>Ascomycota</taxon>
        <taxon>Pezizomycotina</taxon>
        <taxon>Sordariomycetes</taxon>
        <taxon>Hypocreomycetidae</taxon>
        <taxon>Hypocreales</taxon>
        <taxon>Bionectriaceae</taxon>
        <taxon>Clonostachys</taxon>
    </lineage>
</organism>
<dbReference type="UniPathway" id="UPA00529">
    <property type="reaction ID" value="UER00430"/>
</dbReference>
<dbReference type="InterPro" id="IPR015879">
    <property type="entry name" value="Ring_hydroxy_dOase_asu_C_dom"/>
</dbReference>